<dbReference type="EMBL" id="BGPR01060646">
    <property type="protein sequence ID" value="GBO36465.1"/>
    <property type="molecule type" value="Genomic_DNA"/>
</dbReference>
<dbReference type="AlphaFoldDB" id="A0A4Y2WIK4"/>
<feature type="compositionally biased region" description="Acidic residues" evidence="1">
    <location>
        <begin position="11"/>
        <end position="35"/>
    </location>
</feature>
<evidence type="ECO:0000313" key="2">
    <source>
        <dbReference type="EMBL" id="GBO36465.1"/>
    </source>
</evidence>
<keyword evidence="4" id="KW-1185">Reference proteome</keyword>
<dbReference type="Proteomes" id="UP000499080">
    <property type="component" value="Unassembled WGS sequence"/>
</dbReference>
<protein>
    <submittedName>
        <fullName evidence="3">Uncharacterized protein</fullName>
    </submittedName>
</protein>
<proteinExistence type="predicted"/>
<sequence>MFLPGQVSISEDSEEKEISEEEDVISEEEDIISEE</sequence>
<evidence type="ECO:0000313" key="4">
    <source>
        <dbReference type="Proteomes" id="UP000499080"/>
    </source>
</evidence>
<reference evidence="3 4" key="1">
    <citation type="journal article" date="2019" name="Sci. Rep.">
        <title>Orb-weaving spider Araneus ventricosus genome elucidates the spidroin gene catalogue.</title>
        <authorList>
            <person name="Kono N."/>
            <person name="Nakamura H."/>
            <person name="Ohtoshi R."/>
            <person name="Moran D.A.P."/>
            <person name="Shinohara A."/>
            <person name="Yoshida Y."/>
            <person name="Fujiwara M."/>
            <person name="Mori M."/>
            <person name="Tomita M."/>
            <person name="Arakawa K."/>
        </authorList>
    </citation>
    <scope>NUCLEOTIDE SEQUENCE [LARGE SCALE GENOMIC DNA]</scope>
</reference>
<feature type="non-terminal residue" evidence="3">
    <location>
        <position position="35"/>
    </location>
</feature>
<evidence type="ECO:0000256" key="1">
    <source>
        <dbReference type="SAM" id="MobiDB-lite"/>
    </source>
</evidence>
<feature type="region of interest" description="Disordered" evidence="1">
    <location>
        <begin position="1"/>
        <end position="35"/>
    </location>
</feature>
<comment type="caution">
    <text evidence="3">The sequence shown here is derived from an EMBL/GenBank/DDBJ whole genome shotgun (WGS) entry which is preliminary data.</text>
</comment>
<dbReference type="EMBL" id="BGPR01060651">
    <property type="protein sequence ID" value="GBO36468.1"/>
    <property type="molecule type" value="Genomic_DNA"/>
</dbReference>
<evidence type="ECO:0000313" key="3">
    <source>
        <dbReference type="EMBL" id="GBO36468.1"/>
    </source>
</evidence>
<gene>
    <name evidence="3" type="ORF">AVEN_177461_1</name>
    <name evidence="2" type="ORF">AVEN_18669_1</name>
</gene>
<accession>A0A4Y2WIK4</accession>
<organism evidence="3 4">
    <name type="scientific">Araneus ventricosus</name>
    <name type="common">Orbweaver spider</name>
    <name type="synonym">Epeira ventricosa</name>
    <dbReference type="NCBI Taxonomy" id="182803"/>
    <lineage>
        <taxon>Eukaryota</taxon>
        <taxon>Metazoa</taxon>
        <taxon>Ecdysozoa</taxon>
        <taxon>Arthropoda</taxon>
        <taxon>Chelicerata</taxon>
        <taxon>Arachnida</taxon>
        <taxon>Araneae</taxon>
        <taxon>Araneomorphae</taxon>
        <taxon>Entelegynae</taxon>
        <taxon>Araneoidea</taxon>
        <taxon>Araneidae</taxon>
        <taxon>Araneus</taxon>
    </lineage>
</organism>
<name>A0A4Y2WIK4_ARAVE</name>